<sequence length="130" mass="14565">MGVSYNWGRWSVGARSRYFGPRALIKDNSVRSTSSFLLNLKLGYRVLDDVWVFVEGLNLSGGRVNDMDYHYASLLKGETSPRNLDGVATGINDQPHSSGRTQNFRVGVLWNFLGFDPANLHCLKVSVRVK</sequence>
<comment type="caution">
    <text evidence="4">The sequence shown here is derived from an EMBL/GenBank/DDBJ whole genome shotgun (WGS) entry which is preliminary data.</text>
</comment>
<dbReference type="OrthoDB" id="99480at2"/>
<dbReference type="AlphaFoldDB" id="A0A4Q7S9I2"/>
<evidence type="ECO:0000256" key="1">
    <source>
        <dbReference type="ARBA" id="ARBA00004442"/>
    </source>
</evidence>
<dbReference type="Proteomes" id="UP000291078">
    <property type="component" value="Unassembled WGS sequence"/>
</dbReference>
<organism evidence="4 5">
    <name type="scientific">Cupriavidus agavae</name>
    <dbReference type="NCBI Taxonomy" id="1001822"/>
    <lineage>
        <taxon>Bacteria</taxon>
        <taxon>Pseudomonadati</taxon>
        <taxon>Pseudomonadota</taxon>
        <taxon>Betaproteobacteria</taxon>
        <taxon>Burkholderiales</taxon>
        <taxon>Burkholderiaceae</taxon>
        <taxon>Cupriavidus</taxon>
    </lineage>
</organism>
<reference evidence="4 5" key="1">
    <citation type="journal article" date="2015" name="Stand. Genomic Sci.">
        <title>Genomic Encyclopedia of Bacterial and Archaeal Type Strains, Phase III: the genomes of soil and plant-associated and newly described type strains.</title>
        <authorList>
            <person name="Whitman W.B."/>
            <person name="Woyke T."/>
            <person name="Klenk H.P."/>
            <person name="Zhou Y."/>
            <person name="Lilburn T.G."/>
            <person name="Beck B.J."/>
            <person name="De Vos P."/>
            <person name="Vandamme P."/>
            <person name="Eisen J.A."/>
            <person name="Garrity G."/>
            <person name="Hugenholtz P."/>
            <person name="Kyrpides N.C."/>
        </authorList>
    </citation>
    <scope>NUCLEOTIDE SEQUENCE [LARGE SCALE GENOMIC DNA]</scope>
    <source>
        <strain evidence="4 5">ASC-9842</strain>
    </source>
</reference>
<dbReference type="GO" id="GO:0009279">
    <property type="term" value="C:cell outer membrane"/>
    <property type="evidence" value="ECO:0007669"/>
    <property type="project" value="UniProtKB-SubCell"/>
</dbReference>
<protein>
    <recommendedName>
        <fullName evidence="6">TonB-dependent receptor</fullName>
    </recommendedName>
</protein>
<evidence type="ECO:0000256" key="3">
    <source>
        <dbReference type="ARBA" id="ARBA00023237"/>
    </source>
</evidence>
<accession>A0A4Q7S9I2</accession>
<keyword evidence="3" id="KW-0998">Cell outer membrane</keyword>
<keyword evidence="2" id="KW-0472">Membrane</keyword>
<evidence type="ECO:0008006" key="6">
    <source>
        <dbReference type="Google" id="ProtNLM"/>
    </source>
</evidence>
<proteinExistence type="predicted"/>
<keyword evidence="5" id="KW-1185">Reference proteome</keyword>
<evidence type="ECO:0000313" key="4">
    <source>
        <dbReference type="EMBL" id="RZT42122.1"/>
    </source>
</evidence>
<dbReference type="EMBL" id="SGXM01000001">
    <property type="protein sequence ID" value="RZT42122.1"/>
    <property type="molecule type" value="Genomic_DNA"/>
</dbReference>
<dbReference type="Gene3D" id="2.40.170.20">
    <property type="entry name" value="TonB-dependent receptor, beta-barrel domain"/>
    <property type="match status" value="1"/>
</dbReference>
<dbReference type="SUPFAM" id="SSF56935">
    <property type="entry name" value="Porins"/>
    <property type="match status" value="1"/>
</dbReference>
<evidence type="ECO:0000256" key="2">
    <source>
        <dbReference type="ARBA" id="ARBA00023136"/>
    </source>
</evidence>
<name>A0A4Q7S9I2_9BURK</name>
<gene>
    <name evidence="4" type="ORF">EV147_1141</name>
</gene>
<evidence type="ECO:0000313" key="5">
    <source>
        <dbReference type="Proteomes" id="UP000291078"/>
    </source>
</evidence>
<comment type="subcellular location">
    <subcellularLocation>
        <location evidence="1">Cell outer membrane</location>
    </subcellularLocation>
</comment>
<dbReference type="InterPro" id="IPR036942">
    <property type="entry name" value="Beta-barrel_TonB_sf"/>
</dbReference>